<organism evidence="2 3">
    <name type="scientific">Trichoderma cornu-damae</name>
    <dbReference type="NCBI Taxonomy" id="654480"/>
    <lineage>
        <taxon>Eukaryota</taxon>
        <taxon>Fungi</taxon>
        <taxon>Dikarya</taxon>
        <taxon>Ascomycota</taxon>
        <taxon>Pezizomycotina</taxon>
        <taxon>Sordariomycetes</taxon>
        <taxon>Hypocreomycetidae</taxon>
        <taxon>Hypocreales</taxon>
        <taxon>Hypocreaceae</taxon>
        <taxon>Trichoderma</taxon>
    </lineage>
</organism>
<reference evidence="2" key="1">
    <citation type="submission" date="2021-08" db="EMBL/GenBank/DDBJ databases">
        <title>Chromosome-Level Trichoderma cornu-damae using Hi-C Data.</title>
        <authorList>
            <person name="Kim C.S."/>
        </authorList>
    </citation>
    <scope>NUCLEOTIDE SEQUENCE</scope>
    <source>
        <strain evidence="2">KA19-0412C</strain>
    </source>
</reference>
<name>A0A9P8QRH8_9HYPO</name>
<accession>A0A9P8QRH8</accession>
<dbReference type="Proteomes" id="UP000827724">
    <property type="component" value="Unassembled WGS sequence"/>
</dbReference>
<feature type="region of interest" description="Disordered" evidence="1">
    <location>
        <begin position="1"/>
        <end position="68"/>
    </location>
</feature>
<sequence length="159" mass="18120">MSGQPPGVNPQYLPQPHPQPHHHSNMLNRPFPSIISASMRDRQARGKDAYGKSDEENTEADEEANRLVAGKGSKAEAFETRERRAYALAVLDRPEQLMMYAQTTNDSIASQRQRFTAMLCGYDEETDWRNNIHYKTTMAAAQARQQKLRRSMNVDRRAG</sequence>
<keyword evidence="3" id="KW-1185">Reference proteome</keyword>
<evidence type="ECO:0000313" key="3">
    <source>
        <dbReference type="Proteomes" id="UP000827724"/>
    </source>
</evidence>
<evidence type="ECO:0000256" key="1">
    <source>
        <dbReference type="SAM" id="MobiDB-lite"/>
    </source>
</evidence>
<proteinExistence type="predicted"/>
<gene>
    <name evidence="2" type="ORF">Trco_000200</name>
</gene>
<protein>
    <submittedName>
        <fullName evidence="2">Uncharacterized protein</fullName>
    </submittedName>
</protein>
<feature type="compositionally biased region" description="Basic and acidic residues" evidence="1">
    <location>
        <begin position="39"/>
        <end position="55"/>
    </location>
</feature>
<dbReference type="OrthoDB" id="5372011at2759"/>
<dbReference type="AlphaFoldDB" id="A0A9P8QRH8"/>
<dbReference type="EMBL" id="JAIWOZ010000001">
    <property type="protein sequence ID" value="KAH6610180.1"/>
    <property type="molecule type" value="Genomic_DNA"/>
</dbReference>
<comment type="caution">
    <text evidence="2">The sequence shown here is derived from an EMBL/GenBank/DDBJ whole genome shotgun (WGS) entry which is preliminary data.</text>
</comment>
<evidence type="ECO:0000313" key="2">
    <source>
        <dbReference type="EMBL" id="KAH6610180.1"/>
    </source>
</evidence>